<feature type="compositionally biased region" description="Acidic residues" evidence="1">
    <location>
        <begin position="400"/>
        <end position="439"/>
    </location>
</feature>
<evidence type="ECO:0000256" key="1">
    <source>
        <dbReference type="SAM" id="MobiDB-lite"/>
    </source>
</evidence>
<gene>
    <name evidence="2" type="ORF">CPLU01_06195</name>
</gene>
<keyword evidence="3" id="KW-1185">Reference proteome</keyword>
<name>A0A8H6NH42_9PEZI</name>
<proteinExistence type="predicted"/>
<protein>
    <submittedName>
        <fullName evidence="2">Uncharacterized protein</fullName>
    </submittedName>
</protein>
<accession>A0A8H6NH42</accession>
<dbReference type="AlphaFoldDB" id="A0A8H6NH42"/>
<organism evidence="2 3">
    <name type="scientific">Colletotrichum plurivorum</name>
    <dbReference type="NCBI Taxonomy" id="2175906"/>
    <lineage>
        <taxon>Eukaryota</taxon>
        <taxon>Fungi</taxon>
        <taxon>Dikarya</taxon>
        <taxon>Ascomycota</taxon>
        <taxon>Pezizomycotina</taxon>
        <taxon>Sordariomycetes</taxon>
        <taxon>Hypocreomycetidae</taxon>
        <taxon>Glomerellales</taxon>
        <taxon>Glomerellaceae</taxon>
        <taxon>Colletotrichum</taxon>
        <taxon>Colletotrichum orchidearum species complex</taxon>
    </lineage>
</organism>
<evidence type="ECO:0000313" key="3">
    <source>
        <dbReference type="Proteomes" id="UP000654918"/>
    </source>
</evidence>
<feature type="region of interest" description="Disordered" evidence="1">
    <location>
        <begin position="397"/>
        <end position="448"/>
    </location>
</feature>
<dbReference type="Proteomes" id="UP000654918">
    <property type="component" value="Unassembled WGS sequence"/>
</dbReference>
<comment type="caution">
    <text evidence="2">The sequence shown here is derived from an EMBL/GenBank/DDBJ whole genome shotgun (WGS) entry which is preliminary data.</text>
</comment>
<sequence>MAKYTDMPAEMLLLVASFLRPPPPAYAKHFTAAVVGGNGEEAVEVALQKERADVINLSSVNKTSREVLIYDAFRCVSIVPGDANKKIMALLRLVTANPAIRHAVKHLYIDMGKDCGITFRNLRNLRTVYTNPWGEEDRKVLVRAAQRCGVKTSIMSKCNLPLEQTIYRSINIPDEAYIEDGRLAFPIALIILQLQNLKQLGIVAPPKAIHFVNDILNGRHFPQNASNPTILPPADSTALSVILQAKSGMVGVRCQLEARGLEQSFGLGMQSEIFLHKSNVTSMPELRNVTSLVLVKTRLHPSVLKQAFAPCTRLTRFIYQDPPLAHADPSLEPIDITELLIKSARTLRILCVDDDGLHTISTLEKFTALEHLWLHVNTFRYSLELTHADEIQDIVTQEDNNQEDTDEDGTQDEDGIQDEESSQYEDEGSVESDLEDQDMSSDASSEVSDEGINTVLARLPKSLTRFHIKGDLDCIEIDLVRLAGECGDLGSRFLLGEVAFDGNGGNGFFALEAFDDIGVSVNLLFDRRPYLW</sequence>
<evidence type="ECO:0000313" key="2">
    <source>
        <dbReference type="EMBL" id="KAF6832370.1"/>
    </source>
</evidence>
<reference evidence="2" key="1">
    <citation type="journal article" date="2020" name="Phytopathology">
        <title>Genome Sequence Resources of Colletotrichum truncatum, C. plurivorum, C. musicola, and C. sojae: Four Species Pathogenic to Soybean (Glycine max).</title>
        <authorList>
            <person name="Rogerio F."/>
            <person name="Boufleur T.R."/>
            <person name="Ciampi-Guillardi M."/>
            <person name="Sukno S.A."/>
            <person name="Thon M.R."/>
            <person name="Massola Junior N.S."/>
            <person name="Baroncelli R."/>
        </authorList>
    </citation>
    <scope>NUCLEOTIDE SEQUENCE</scope>
    <source>
        <strain evidence="2">LFN00145</strain>
    </source>
</reference>
<dbReference type="EMBL" id="WIGO01000070">
    <property type="protein sequence ID" value="KAF6832370.1"/>
    <property type="molecule type" value="Genomic_DNA"/>
</dbReference>